<dbReference type="Proteomes" id="UP000623467">
    <property type="component" value="Unassembled WGS sequence"/>
</dbReference>
<protein>
    <submittedName>
        <fullName evidence="11">BTB domain-containing protein</fullName>
    </submittedName>
</protein>
<evidence type="ECO:0000313" key="12">
    <source>
        <dbReference type="Proteomes" id="UP000623467"/>
    </source>
</evidence>
<dbReference type="GO" id="GO:0008374">
    <property type="term" value="F:O-acyltransferase activity"/>
    <property type="evidence" value="ECO:0007669"/>
    <property type="project" value="InterPro"/>
</dbReference>
<comment type="similarity">
    <text evidence="3">Belongs to the wax synthase family.</text>
</comment>
<keyword evidence="6 9" id="KW-1133">Transmembrane helix</keyword>
<evidence type="ECO:0000256" key="9">
    <source>
        <dbReference type="SAM" id="Phobius"/>
    </source>
</evidence>
<organism evidence="11 12">
    <name type="scientific">Mycena sanguinolenta</name>
    <dbReference type="NCBI Taxonomy" id="230812"/>
    <lineage>
        <taxon>Eukaryota</taxon>
        <taxon>Fungi</taxon>
        <taxon>Dikarya</taxon>
        <taxon>Basidiomycota</taxon>
        <taxon>Agaricomycotina</taxon>
        <taxon>Agaricomycetes</taxon>
        <taxon>Agaricomycetidae</taxon>
        <taxon>Agaricales</taxon>
        <taxon>Marasmiineae</taxon>
        <taxon>Mycenaceae</taxon>
        <taxon>Mycena</taxon>
    </lineage>
</organism>
<evidence type="ECO:0000256" key="5">
    <source>
        <dbReference type="ARBA" id="ARBA00022692"/>
    </source>
</evidence>
<evidence type="ECO:0000259" key="10">
    <source>
        <dbReference type="Pfam" id="PF13813"/>
    </source>
</evidence>
<feature type="region of interest" description="Disordered" evidence="8">
    <location>
        <begin position="353"/>
        <end position="376"/>
    </location>
</feature>
<evidence type="ECO:0000256" key="2">
    <source>
        <dbReference type="ARBA" id="ARBA00005179"/>
    </source>
</evidence>
<evidence type="ECO:0000256" key="7">
    <source>
        <dbReference type="ARBA" id="ARBA00023136"/>
    </source>
</evidence>
<evidence type="ECO:0000256" key="1">
    <source>
        <dbReference type="ARBA" id="ARBA00004141"/>
    </source>
</evidence>
<feature type="compositionally biased region" description="Basic and acidic residues" evidence="8">
    <location>
        <begin position="367"/>
        <end position="376"/>
    </location>
</feature>
<evidence type="ECO:0000313" key="11">
    <source>
        <dbReference type="EMBL" id="KAF7378074.1"/>
    </source>
</evidence>
<accession>A0A8H6ZIC3</accession>
<dbReference type="PANTHER" id="PTHR31595:SF57">
    <property type="entry name" value="OS04G0481900 PROTEIN"/>
    <property type="match status" value="1"/>
</dbReference>
<reference evidence="11" key="1">
    <citation type="submission" date="2020-05" db="EMBL/GenBank/DDBJ databases">
        <title>Mycena genomes resolve the evolution of fungal bioluminescence.</title>
        <authorList>
            <person name="Tsai I.J."/>
        </authorList>
    </citation>
    <scope>NUCLEOTIDE SEQUENCE</scope>
    <source>
        <strain evidence="11">160909Yilan</strain>
    </source>
</reference>
<dbReference type="InterPro" id="IPR032805">
    <property type="entry name" value="Wax_synthase_dom"/>
</dbReference>
<comment type="pathway">
    <text evidence="2">Secondary metabolite biosynthesis.</text>
</comment>
<gene>
    <name evidence="11" type="ORF">MSAN_00231500</name>
</gene>
<feature type="domain" description="Wax synthase" evidence="10">
    <location>
        <begin position="226"/>
        <end position="303"/>
    </location>
</feature>
<keyword evidence="4" id="KW-0808">Transferase</keyword>
<keyword evidence="12" id="KW-1185">Reference proteome</keyword>
<evidence type="ECO:0000256" key="3">
    <source>
        <dbReference type="ARBA" id="ARBA00007282"/>
    </source>
</evidence>
<dbReference type="PANTHER" id="PTHR31595">
    <property type="entry name" value="LONG-CHAIN-ALCOHOL O-FATTY-ACYLTRANSFERASE 3-RELATED"/>
    <property type="match status" value="1"/>
</dbReference>
<comment type="subcellular location">
    <subcellularLocation>
        <location evidence="1">Membrane</location>
        <topology evidence="1">Multi-pass membrane protein</topology>
    </subcellularLocation>
</comment>
<name>A0A8H6ZIC3_9AGAR</name>
<dbReference type="OrthoDB" id="1077582at2759"/>
<feature type="transmembrane region" description="Helical" evidence="9">
    <location>
        <begin position="152"/>
        <end position="171"/>
    </location>
</feature>
<keyword evidence="7 9" id="KW-0472">Membrane</keyword>
<dbReference type="EMBL" id="JACAZH010000001">
    <property type="protein sequence ID" value="KAF7378074.1"/>
    <property type="molecule type" value="Genomic_DNA"/>
</dbReference>
<dbReference type="AlphaFoldDB" id="A0A8H6ZIC3"/>
<sequence>MPLNIFVWQPFPWAYYAVYLGLLISALTIRPSPYRRLIFLPMLFLTWRLLHDSQAGYLTSTFWFAYLLVASDYILLTDVQRELHPVPDAVDTRSPGITIRNVEKAPLGIRLKWALQLFFNARGVGWAHEPRFAFASRAPPNTPRIKFIVRQLALFCVYFLLFDLGNLHARWNPGFALRLGMVSPGWRWRVVGTVVWAITCSAGMSLAHCSASIVCVGLGVSRPQDWPPLFGDLMDVTSVRTFWARGWHQLFRRFLCSHAKYLARSEWVRTIAPDGSVASSWVQMCFAFAISGLMHHLGESVPMGVLAQPLPDFFQYPARCYRCGDPLRVFLSTGRSILAKLCRESIRTGVGRSMVHTHAPNNAGSSPEDREYGLTSSREPDHVVVAGDLDFTSKLHIK</sequence>
<evidence type="ECO:0000256" key="4">
    <source>
        <dbReference type="ARBA" id="ARBA00022679"/>
    </source>
</evidence>
<evidence type="ECO:0000256" key="8">
    <source>
        <dbReference type="SAM" id="MobiDB-lite"/>
    </source>
</evidence>
<keyword evidence="5 9" id="KW-0812">Transmembrane</keyword>
<dbReference type="InterPro" id="IPR044851">
    <property type="entry name" value="Wax_synthase"/>
</dbReference>
<feature type="transmembrane region" description="Helical" evidence="9">
    <location>
        <begin position="12"/>
        <end position="29"/>
    </location>
</feature>
<dbReference type="GO" id="GO:0006629">
    <property type="term" value="P:lipid metabolic process"/>
    <property type="evidence" value="ECO:0007669"/>
    <property type="project" value="InterPro"/>
</dbReference>
<evidence type="ECO:0000256" key="6">
    <source>
        <dbReference type="ARBA" id="ARBA00022989"/>
    </source>
</evidence>
<comment type="caution">
    <text evidence="11">The sequence shown here is derived from an EMBL/GenBank/DDBJ whole genome shotgun (WGS) entry which is preliminary data.</text>
</comment>
<dbReference type="GO" id="GO:0016020">
    <property type="term" value="C:membrane"/>
    <property type="evidence" value="ECO:0007669"/>
    <property type="project" value="UniProtKB-SubCell"/>
</dbReference>
<dbReference type="Pfam" id="PF13813">
    <property type="entry name" value="MBOAT_2"/>
    <property type="match status" value="1"/>
</dbReference>
<proteinExistence type="inferred from homology"/>